<dbReference type="Gene3D" id="2.10.109.10">
    <property type="entry name" value="Umud Fragment, subunit A"/>
    <property type="match status" value="1"/>
</dbReference>
<name>A0ABT3I5Z4_9GAMM</name>
<organism evidence="2 3">
    <name type="scientific">Shewanella subflava</name>
    <dbReference type="NCBI Taxonomy" id="2986476"/>
    <lineage>
        <taxon>Bacteria</taxon>
        <taxon>Pseudomonadati</taxon>
        <taxon>Pseudomonadota</taxon>
        <taxon>Gammaproteobacteria</taxon>
        <taxon>Alteromonadales</taxon>
        <taxon>Shewanellaceae</taxon>
        <taxon>Shewanella</taxon>
    </lineage>
</organism>
<dbReference type="Gene3D" id="1.10.260.40">
    <property type="entry name" value="lambda repressor-like DNA-binding domains"/>
    <property type="match status" value="1"/>
</dbReference>
<comment type="caution">
    <text evidence="2">The sequence shown here is derived from an EMBL/GenBank/DDBJ whole genome shotgun (WGS) entry which is preliminary data.</text>
</comment>
<feature type="domain" description="Bacteriophage CI repressor N-terminal" evidence="1">
    <location>
        <begin position="29"/>
        <end position="90"/>
    </location>
</feature>
<dbReference type="RefSeq" id="WP_264724742.1">
    <property type="nucleotide sequence ID" value="NZ_JAPDMX010000002.1"/>
</dbReference>
<keyword evidence="3" id="KW-1185">Reference proteome</keyword>
<dbReference type="Pfam" id="PF07022">
    <property type="entry name" value="Phage_CI_repr"/>
    <property type="match status" value="1"/>
</dbReference>
<protein>
    <submittedName>
        <fullName evidence="2">Helix-turn-helix domain containing protein</fullName>
    </submittedName>
</protein>
<dbReference type="InterPro" id="IPR010744">
    <property type="entry name" value="Phage_CI_N"/>
</dbReference>
<evidence type="ECO:0000313" key="2">
    <source>
        <dbReference type="EMBL" id="MCW3171248.1"/>
    </source>
</evidence>
<evidence type="ECO:0000313" key="3">
    <source>
        <dbReference type="Proteomes" id="UP001163714"/>
    </source>
</evidence>
<dbReference type="Proteomes" id="UP001163714">
    <property type="component" value="Unassembled WGS sequence"/>
</dbReference>
<gene>
    <name evidence="2" type="ORF">OHT75_02005</name>
</gene>
<sequence length="228" mass="25802">MSGYVKYKHDKLFKNLNKPLSCDGGKVLIERLINLFEVRNRVELSDLIGVTPATLSTWTTRGTTSHELLIRIHLLTGWPLEYLCFGIGDLSKIKGKTSAHFSEQVNEVSEPKLAYNRGVLQVYTIDNGHLAPYEKIEATSNLINHFLPKSHKDGVVLKQRDNLLFIDTTQTEANQGNYLFKVNENHQLGELKLLPDGHVYLLEGNERFQIDPTFTKVVGKVVSVLKKT</sequence>
<reference evidence="2" key="1">
    <citation type="submission" date="2022-10" db="EMBL/GenBank/DDBJ databases">
        <title>Shewanella flava sp. nov, isolated from the estuary of the Fenhe River into the Yellow River.</title>
        <authorList>
            <person name="Li Y."/>
        </authorList>
    </citation>
    <scope>NUCLEOTIDE SEQUENCE</scope>
    <source>
        <strain evidence="2">FYR11-62</strain>
    </source>
</reference>
<dbReference type="InterPro" id="IPR010982">
    <property type="entry name" value="Lambda_DNA-bd_dom_sf"/>
</dbReference>
<proteinExistence type="predicted"/>
<evidence type="ECO:0000259" key="1">
    <source>
        <dbReference type="Pfam" id="PF07022"/>
    </source>
</evidence>
<accession>A0ABT3I5Z4</accession>
<dbReference type="EMBL" id="JAPDMX010000002">
    <property type="protein sequence ID" value="MCW3171248.1"/>
    <property type="molecule type" value="Genomic_DNA"/>
</dbReference>